<dbReference type="InterPro" id="IPR013517">
    <property type="entry name" value="FG-GAP"/>
</dbReference>
<reference evidence="5 6" key="1">
    <citation type="submission" date="2019-01" db="EMBL/GenBank/DDBJ databases">
        <title>Pseudolysobacter antarctica gen. nov., sp. nov., isolated from Fildes Peninsula, Antarctica.</title>
        <authorList>
            <person name="Wei Z."/>
            <person name="Peng F."/>
        </authorList>
    </citation>
    <scope>NUCLEOTIDE SEQUENCE [LARGE SCALE GENOMIC DNA]</scope>
    <source>
        <strain evidence="5 6">AQ6-296</strain>
    </source>
</reference>
<feature type="chain" id="PRO_5019455091" description="Integrin" evidence="4">
    <location>
        <begin position="31"/>
        <end position="446"/>
    </location>
</feature>
<sequence>MSRRKNAVVQGSAIAWCLCGLLFSTQAIHAATTEKWVTLSQLTEPTPAASSRFGEAVSMSDNYLVVGAPGTSSGAGTVYVFTRTGNAWLLSDTLHAPSWQLQAGAHFGATLAVSGDNLVVGEPDYDDTAIGSGSVCFYRRNAVTGKFALAFDTGYAQTGGHFGYSVAVSATQALIGAPGVALAGSPANAGAVFVWQYSQNAWSSMPAFTASPAGNGAGFGSSLALFEPSTGTAATTFAAGAPGYGPSGANDLGEVFVFTFGAGGWAQSQRLHEQSEIQGDGFGTSVAITADRVFGGSIARDNPGGATMSGSVTSFYGSPGSFAYEDELFSISGSSNAQFGQSMSLYVDGNAPHLFVGAPFANQGASVADSGAAYVFLPQATPGAWAQQDRLSLGSDAVASDHLASSVSTFGLYVAVGAPQREVGTTTNAGVVEIFIKDTIFADGLQ</sequence>
<keyword evidence="1 4" id="KW-0732">Signal</keyword>
<dbReference type="RefSeq" id="WP_129835762.1">
    <property type="nucleotide sequence ID" value="NZ_CP035704.1"/>
</dbReference>
<protein>
    <recommendedName>
        <fullName evidence="7">Integrin</fullName>
    </recommendedName>
</protein>
<dbReference type="OrthoDB" id="9782766at2"/>
<evidence type="ECO:0000256" key="2">
    <source>
        <dbReference type="ARBA" id="ARBA00022737"/>
    </source>
</evidence>
<keyword evidence="3" id="KW-0325">Glycoprotein</keyword>
<evidence type="ECO:0000256" key="4">
    <source>
        <dbReference type="SAM" id="SignalP"/>
    </source>
</evidence>
<dbReference type="SUPFAM" id="SSF69318">
    <property type="entry name" value="Integrin alpha N-terminal domain"/>
    <property type="match status" value="2"/>
</dbReference>
<dbReference type="KEGG" id="xbc:ELE36_18010"/>
<evidence type="ECO:0000256" key="1">
    <source>
        <dbReference type="ARBA" id="ARBA00022729"/>
    </source>
</evidence>
<dbReference type="PANTHER" id="PTHR36220">
    <property type="entry name" value="UNNAMED PRODUCT"/>
    <property type="match status" value="1"/>
</dbReference>
<organism evidence="5 6">
    <name type="scientific">Pseudolysobacter antarcticus</name>
    <dbReference type="NCBI Taxonomy" id="2511995"/>
    <lineage>
        <taxon>Bacteria</taxon>
        <taxon>Pseudomonadati</taxon>
        <taxon>Pseudomonadota</taxon>
        <taxon>Gammaproteobacteria</taxon>
        <taxon>Lysobacterales</taxon>
        <taxon>Rhodanobacteraceae</taxon>
        <taxon>Pseudolysobacter</taxon>
    </lineage>
</organism>
<dbReference type="EMBL" id="CP035704">
    <property type="protein sequence ID" value="QBB72110.1"/>
    <property type="molecule type" value="Genomic_DNA"/>
</dbReference>
<dbReference type="SMART" id="SM00191">
    <property type="entry name" value="Int_alpha"/>
    <property type="match status" value="4"/>
</dbReference>
<evidence type="ECO:0000313" key="5">
    <source>
        <dbReference type="EMBL" id="QBB72110.1"/>
    </source>
</evidence>
<keyword evidence="2" id="KW-0677">Repeat</keyword>
<dbReference type="AlphaFoldDB" id="A0A411HNX1"/>
<dbReference type="PANTHER" id="PTHR36220:SF1">
    <property type="entry name" value="GAMMA TUBULIN COMPLEX COMPONENT C-TERMINAL DOMAIN-CONTAINING PROTEIN"/>
    <property type="match status" value="1"/>
</dbReference>
<dbReference type="InterPro" id="IPR013519">
    <property type="entry name" value="Int_alpha_beta-p"/>
</dbReference>
<feature type="signal peptide" evidence="4">
    <location>
        <begin position="1"/>
        <end position="30"/>
    </location>
</feature>
<dbReference type="Proteomes" id="UP000291562">
    <property type="component" value="Chromosome"/>
</dbReference>
<proteinExistence type="predicted"/>
<evidence type="ECO:0008006" key="7">
    <source>
        <dbReference type="Google" id="ProtNLM"/>
    </source>
</evidence>
<keyword evidence="6" id="KW-1185">Reference proteome</keyword>
<name>A0A411HNX1_9GAMM</name>
<evidence type="ECO:0000256" key="3">
    <source>
        <dbReference type="ARBA" id="ARBA00023180"/>
    </source>
</evidence>
<dbReference type="Gene3D" id="2.130.10.130">
    <property type="entry name" value="Integrin alpha, N-terminal"/>
    <property type="match status" value="2"/>
</dbReference>
<dbReference type="InterPro" id="IPR028994">
    <property type="entry name" value="Integrin_alpha_N"/>
</dbReference>
<accession>A0A411HNX1</accession>
<evidence type="ECO:0000313" key="6">
    <source>
        <dbReference type="Proteomes" id="UP000291562"/>
    </source>
</evidence>
<dbReference type="PROSITE" id="PS51470">
    <property type="entry name" value="FG_GAP"/>
    <property type="match status" value="1"/>
</dbReference>
<gene>
    <name evidence="5" type="ORF">ELE36_18010</name>
</gene>
<dbReference type="Pfam" id="PF14312">
    <property type="entry name" value="FG-GAP_2"/>
    <property type="match status" value="2"/>
</dbReference>